<dbReference type="EMBL" id="JBHSTE010000001">
    <property type="protein sequence ID" value="MFC6331503.1"/>
    <property type="molecule type" value="Genomic_DNA"/>
</dbReference>
<dbReference type="InterPro" id="IPR014710">
    <property type="entry name" value="RmlC-like_jellyroll"/>
</dbReference>
<sequence length="303" mass="35063">MGNLFHAHQLEHARQPLFSAYYYKQWNNYEMSFHQHASVEIMYVINGVCHIELLAADASEPTLLQMKKGEFILLDGKVPHRLLVTEEGGCRMLNVEFTFQEGSKQVLPTISELAEQSEELAYLLRHIGAYVVLRDVDEVYATLKSLVLELDQQLDQGSLKQELLFTQLMLLIAGLYRASADSAPRVSAAQHYVRQVQSYIQQHYDGTLTVQQLAQSVNVHPNYLQRVFRAETGTTIIHYLNQFRLDKAMMLLRETDIAITDICEFVGINSRQYFHELFKKHTGLTPVQYREQSNRQYYGGRKW</sequence>
<evidence type="ECO:0000256" key="1">
    <source>
        <dbReference type="ARBA" id="ARBA00023015"/>
    </source>
</evidence>
<dbReference type="InterPro" id="IPR011051">
    <property type="entry name" value="RmlC_Cupin_sf"/>
</dbReference>
<dbReference type="SUPFAM" id="SSF51182">
    <property type="entry name" value="RmlC-like cupins"/>
    <property type="match status" value="1"/>
</dbReference>
<dbReference type="PROSITE" id="PS01124">
    <property type="entry name" value="HTH_ARAC_FAMILY_2"/>
    <property type="match status" value="1"/>
</dbReference>
<evidence type="ECO:0000256" key="3">
    <source>
        <dbReference type="ARBA" id="ARBA00023163"/>
    </source>
</evidence>
<dbReference type="Gene3D" id="1.10.10.60">
    <property type="entry name" value="Homeodomain-like"/>
    <property type="match status" value="2"/>
</dbReference>
<dbReference type="PANTHER" id="PTHR43280:SF28">
    <property type="entry name" value="HTH-TYPE TRANSCRIPTIONAL ACTIVATOR RHAS"/>
    <property type="match status" value="1"/>
</dbReference>
<reference evidence="6" key="1">
    <citation type="journal article" date="2019" name="Int. J. Syst. Evol. Microbiol.">
        <title>The Global Catalogue of Microorganisms (GCM) 10K type strain sequencing project: providing services to taxonomists for standard genome sequencing and annotation.</title>
        <authorList>
            <consortium name="The Broad Institute Genomics Platform"/>
            <consortium name="The Broad Institute Genome Sequencing Center for Infectious Disease"/>
            <person name="Wu L."/>
            <person name="Ma J."/>
        </authorList>
    </citation>
    <scope>NUCLEOTIDE SEQUENCE [LARGE SCALE GENOMIC DNA]</scope>
    <source>
        <strain evidence="6">PCU 280</strain>
    </source>
</reference>
<accession>A0ABW1V0L6</accession>
<keyword evidence="2" id="KW-0238">DNA-binding</keyword>
<organism evidence="5 6">
    <name type="scientific">Paenibacillus septentrionalis</name>
    <dbReference type="NCBI Taxonomy" id="429342"/>
    <lineage>
        <taxon>Bacteria</taxon>
        <taxon>Bacillati</taxon>
        <taxon>Bacillota</taxon>
        <taxon>Bacilli</taxon>
        <taxon>Bacillales</taxon>
        <taxon>Paenibacillaceae</taxon>
        <taxon>Paenibacillus</taxon>
    </lineage>
</organism>
<dbReference type="InterPro" id="IPR009057">
    <property type="entry name" value="Homeodomain-like_sf"/>
</dbReference>
<dbReference type="Proteomes" id="UP001596233">
    <property type="component" value="Unassembled WGS sequence"/>
</dbReference>
<evidence type="ECO:0000313" key="6">
    <source>
        <dbReference type="Proteomes" id="UP001596233"/>
    </source>
</evidence>
<comment type="caution">
    <text evidence="5">The sequence shown here is derived from an EMBL/GenBank/DDBJ whole genome shotgun (WGS) entry which is preliminary data.</text>
</comment>
<dbReference type="PANTHER" id="PTHR43280">
    <property type="entry name" value="ARAC-FAMILY TRANSCRIPTIONAL REGULATOR"/>
    <property type="match status" value="1"/>
</dbReference>
<dbReference type="InterPro" id="IPR018060">
    <property type="entry name" value="HTH_AraC"/>
</dbReference>
<dbReference type="Pfam" id="PF12833">
    <property type="entry name" value="HTH_18"/>
    <property type="match status" value="1"/>
</dbReference>
<keyword evidence="6" id="KW-1185">Reference proteome</keyword>
<keyword evidence="1" id="KW-0805">Transcription regulation</keyword>
<name>A0ABW1V0L6_9BACL</name>
<dbReference type="SUPFAM" id="SSF46689">
    <property type="entry name" value="Homeodomain-like"/>
    <property type="match status" value="2"/>
</dbReference>
<dbReference type="Gene3D" id="2.60.120.10">
    <property type="entry name" value="Jelly Rolls"/>
    <property type="match status" value="1"/>
</dbReference>
<proteinExistence type="predicted"/>
<evidence type="ECO:0000256" key="2">
    <source>
        <dbReference type="ARBA" id="ARBA00023125"/>
    </source>
</evidence>
<gene>
    <name evidence="5" type="ORF">ACFP56_02635</name>
</gene>
<dbReference type="RefSeq" id="WP_379230819.1">
    <property type="nucleotide sequence ID" value="NZ_JBHSTE010000001.1"/>
</dbReference>
<dbReference type="SMART" id="SM00342">
    <property type="entry name" value="HTH_ARAC"/>
    <property type="match status" value="1"/>
</dbReference>
<feature type="domain" description="HTH araC/xylS-type" evidence="4">
    <location>
        <begin position="194"/>
        <end position="292"/>
    </location>
</feature>
<keyword evidence="3" id="KW-0804">Transcription</keyword>
<protein>
    <submittedName>
        <fullName evidence="5">AraC family transcriptional regulator</fullName>
    </submittedName>
</protein>
<evidence type="ECO:0000313" key="5">
    <source>
        <dbReference type="EMBL" id="MFC6331503.1"/>
    </source>
</evidence>
<evidence type="ECO:0000259" key="4">
    <source>
        <dbReference type="PROSITE" id="PS01124"/>
    </source>
</evidence>